<dbReference type="EMBL" id="JARBJD010000392">
    <property type="protein sequence ID" value="KAK2942648.1"/>
    <property type="molecule type" value="Genomic_DNA"/>
</dbReference>
<feature type="region of interest" description="Disordered" evidence="1">
    <location>
        <begin position="835"/>
        <end position="855"/>
    </location>
</feature>
<keyword evidence="4" id="KW-1185">Reference proteome</keyword>
<reference evidence="3 4" key="1">
    <citation type="journal article" date="2022" name="bioRxiv">
        <title>Genomics of Preaxostyla Flagellates Illuminates Evolutionary Transitions and the Path Towards Mitochondrial Loss.</title>
        <authorList>
            <person name="Novak L.V.F."/>
            <person name="Treitli S.C."/>
            <person name="Pyrih J."/>
            <person name="Halakuc P."/>
            <person name="Pipaliya S.V."/>
            <person name="Vacek V."/>
            <person name="Brzon O."/>
            <person name="Soukal P."/>
            <person name="Eme L."/>
            <person name="Dacks J.B."/>
            <person name="Karnkowska A."/>
            <person name="Elias M."/>
            <person name="Hampl V."/>
        </authorList>
    </citation>
    <scope>NUCLEOTIDE SEQUENCE [LARGE SCALE GENOMIC DNA]</scope>
    <source>
        <strain evidence="3">NAU3</strain>
        <tissue evidence="3">Gut</tissue>
    </source>
</reference>
<dbReference type="Proteomes" id="UP001281761">
    <property type="component" value="Unassembled WGS sequence"/>
</dbReference>
<evidence type="ECO:0000313" key="3">
    <source>
        <dbReference type="EMBL" id="KAK2942648.1"/>
    </source>
</evidence>
<organism evidence="3 4">
    <name type="scientific">Blattamonas nauphoetae</name>
    <dbReference type="NCBI Taxonomy" id="2049346"/>
    <lineage>
        <taxon>Eukaryota</taxon>
        <taxon>Metamonada</taxon>
        <taxon>Preaxostyla</taxon>
        <taxon>Oxymonadida</taxon>
        <taxon>Blattamonas</taxon>
    </lineage>
</organism>
<name>A0ABQ9WTJ8_9EUKA</name>
<evidence type="ECO:0000256" key="2">
    <source>
        <dbReference type="SAM" id="SignalP"/>
    </source>
</evidence>
<sequence>MGKSASRFPFITLLMSFGTESVTTNKVGEQIYVFKRKKKKVRTGTTTISMDSGNRTLPNCYTPSYLYTYDVYSHMKPEPVEPDAKKKENEKAYNAQAASLPVCKPLPADWTHLGDVSVPSVDHFPYFLRLLVDNQTETLEAQRTLEVDMNILQESTVARGSWLAPESVLPNSPIKEEEEDEEEKKHAEEEDEEEEHREEEPTIGIYVNETRILPKGAMIKENSVLAKGSSLCTLAVVNRLENTKWHVVDDLTFCADSKLESDSSYVLFTSPKGSRWENVDQSEKTNDCLIVEYVVPKYTPQEQAALLNTIGARAITSENVNQALKGVQLFSFIPRFVLNPKRTKKAIAKLWKSPNELTEIEPKLLFSDKVSHKIIHFSCPQYDCHNWHTEFATELARWIALKSFNHATYKEYIKTLESMSPSAEFNQQRGAIFHAFVSDAILGGFHLTSAKKRLTAKKLSDCEPIPAGIQLPQPIGESFVFLRNSESMRKASLPDIKKIPVEKLKNFKQKWEILFSSPMLSHDVSSATLIIEDDNVTKDSRTIIKHGYARKQKRRARNEPAAKCFTFYLKPLGGNNAGFDSVLLFFKVHEQDGLEIDDLCVMFIQSTLAKEHPISDTGANLMFLWLALLCAVYGLNQQHIHPFFFFVKHPAVEKFRLKGDYTAASFIPRENVWVMDGHARKLKEVTLARTGRLILSSAAALEPNTNPAHFRCYFCDRIFTEFFPSHYCQNVAQKYEEALETNEQEMLPEDEGIFLEQSSLTGRERRNDFDPSFEFNLISTRPLDLGVGSNEKWRELKGIKLTYPHPSKPIPKSSVSLEAFDMMDVVMVGVEEQTESPDCVSRTPNEQEQAKPKFEVSHTRPIPSVFTYFPQRPDDSQPSKGIVEKCEDVAFKNKKVKTVVSNEFKNTTSRLLMSVRLISVWAQKMRIGFVGNMEGDVLSMGAQHRPHENLSALWEKTEIPLAQIHLPMNVFPKQTLLLGTRQILTPFEIRGTLSLVDTKRRKDRPAKIVELIDNGQALTKADSKHILSDKRALSLLPESDLMLLQTRIPTLRSLDMYELQSLVSFVSGTLTLISDILRTCGCLLESQDESSDESEDESSNESEESSDESEESSDESEESSDESKDATSTVLTGDGTAITDSMVSHQVEPRQLNEMKKCLKTSLSVASRHLKHVLEHKLLGTRTNVSDADVKIVVEGMKTNPLLPWWCRRHIIPFVTVVPDDCKKLVKRLTKKDKKLKRKDREICITVLLIHAPIEESEKKRLIALINKHFQETDQRTLTSLINQNSLSQKGVNKWNNALTCLEEIETLDSPEKKKALDELPRSVLIDYLQKPRGMRGDKSTILPLIEQAQLPEKDKDTLLSLVDGKPRFTFSRRKEIATLCCPTFPSESEDSLVKTIGVSKLDETNKKILKNYVTARESADDDEIKRLMKLIKKDKVLKQKPEDLSTFLDRSKIVCESDRSLVRLCCFAQLFNTKDDLDDLFNLLHKRSSDKELNECTSSNASKEPSSRGKIWRLFFVFRMEANPLLCPDWMSCFHHPLPN</sequence>
<feature type="region of interest" description="Disordered" evidence="1">
    <location>
        <begin position="167"/>
        <end position="200"/>
    </location>
</feature>
<feature type="region of interest" description="Disordered" evidence="1">
    <location>
        <begin position="1087"/>
        <end position="1138"/>
    </location>
</feature>
<evidence type="ECO:0000256" key="1">
    <source>
        <dbReference type="SAM" id="MobiDB-lite"/>
    </source>
</evidence>
<accession>A0ABQ9WTJ8</accession>
<protein>
    <submittedName>
        <fullName evidence="3">Uncharacterized protein</fullName>
    </submittedName>
</protein>
<feature type="chain" id="PRO_5045679747" evidence="2">
    <location>
        <begin position="22"/>
        <end position="1541"/>
    </location>
</feature>
<keyword evidence="2" id="KW-0732">Signal</keyword>
<evidence type="ECO:0000313" key="4">
    <source>
        <dbReference type="Proteomes" id="UP001281761"/>
    </source>
</evidence>
<feature type="compositionally biased region" description="Acidic residues" evidence="1">
    <location>
        <begin position="1087"/>
        <end position="1120"/>
    </location>
</feature>
<feature type="signal peptide" evidence="2">
    <location>
        <begin position="1"/>
        <end position="21"/>
    </location>
</feature>
<gene>
    <name evidence="3" type="ORF">BLNAU_22432</name>
</gene>
<comment type="caution">
    <text evidence="3">The sequence shown here is derived from an EMBL/GenBank/DDBJ whole genome shotgun (WGS) entry which is preliminary data.</text>
</comment>
<proteinExistence type="predicted"/>